<evidence type="ECO:0000313" key="2">
    <source>
        <dbReference type="EMBL" id="KYH29419.1"/>
    </source>
</evidence>
<dbReference type="PROSITE" id="PS51782">
    <property type="entry name" value="LYSM"/>
    <property type="match status" value="1"/>
</dbReference>
<comment type="caution">
    <text evidence="2">The sequence shown here is derived from an EMBL/GenBank/DDBJ whole genome shotgun (WGS) entry which is preliminary data.</text>
</comment>
<dbReference type="Gene3D" id="3.10.350.10">
    <property type="entry name" value="LysM domain"/>
    <property type="match status" value="1"/>
</dbReference>
<evidence type="ECO:0000259" key="1">
    <source>
        <dbReference type="PROSITE" id="PS51782"/>
    </source>
</evidence>
<dbReference type="CDD" id="cd00118">
    <property type="entry name" value="LysM"/>
    <property type="match status" value="1"/>
</dbReference>
<dbReference type="Pfam" id="PF01476">
    <property type="entry name" value="LysM"/>
    <property type="match status" value="1"/>
</dbReference>
<dbReference type="PANTHER" id="PTHR33734">
    <property type="entry name" value="LYSM DOMAIN-CONTAINING GPI-ANCHORED PROTEIN 2"/>
    <property type="match status" value="1"/>
</dbReference>
<dbReference type="EMBL" id="LTBB01000004">
    <property type="protein sequence ID" value="KYH29419.1"/>
    <property type="molecule type" value="Genomic_DNA"/>
</dbReference>
<feature type="domain" description="LysM" evidence="1">
    <location>
        <begin position="470"/>
        <end position="513"/>
    </location>
</feature>
<dbReference type="STRING" id="1121305.CLCOL_11670"/>
<dbReference type="Pfam" id="PF12673">
    <property type="entry name" value="SipL"/>
    <property type="match status" value="3"/>
</dbReference>
<dbReference type="Proteomes" id="UP000075374">
    <property type="component" value="Unassembled WGS sequence"/>
</dbReference>
<sequence>MAMELIKENIEYEQLLGEQTVDNMIKEEYVIPDVQPDVKKILMVDAKPKIVSKEVMQNKVYVEGRVKCNVLYLASVEENNEIFNVVYTKDFSTYIDMNGAKPDMSCSLECDIEHMECNIINERKISIEGIVQLKLRVYNKYEFDVIKDVDDLDNIQLLKNPCIIDKVIGNVNGELISKAHIQVPMDKPEIDKILSCDVTVHKGDAKLKEGKVEVEAFTKIKVLYKAAENRELCSLEEDVFISEELDCPNADQFMENSLEFVVDDIEFDIKENDLGENRIVDVEALVKCYVKVMHKEEVDMIEDAYSPSKVLRMDKKGYELNTILGHNINEIIIKENIELENNMPKPVEIIMSTGKISVTDKRIVEDKVIVEGLLNVNVLYKTSDDDKYVATVSEDIPFNCSVEVSGAKIDMECITKAYLENLEASIEAGTIAIKGIARVYARVNYVTHKEFLVDIVPLEDEVVKKKASITIYVVQDGDTLWKIAKRYYTTIEDLININELSSDNIMPGQKLIIPGRAVI</sequence>
<gene>
    <name evidence="2" type="ORF">CLCOL_11670</name>
</gene>
<dbReference type="InterPro" id="IPR018392">
    <property type="entry name" value="LysM"/>
</dbReference>
<keyword evidence="3" id="KW-1185">Reference proteome</keyword>
<dbReference type="PATRIC" id="fig|1121305.3.peg.1167"/>
<organism evidence="2 3">
    <name type="scientific">Clostridium colicanis DSM 13634</name>
    <dbReference type="NCBI Taxonomy" id="1121305"/>
    <lineage>
        <taxon>Bacteria</taxon>
        <taxon>Bacillati</taxon>
        <taxon>Bacillota</taxon>
        <taxon>Clostridia</taxon>
        <taxon>Eubacteriales</taxon>
        <taxon>Clostridiaceae</taxon>
        <taxon>Clostridium</taxon>
    </lineage>
</organism>
<dbReference type="SMART" id="SM00257">
    <property type="entry name" value="LysM"/>
    <property type="match status" value="1"/>
</dbReference>
<dbReference type="PANTHER" id="PTHR33734:SF22">
    <property type="entry name" value="MEMBRANE-BOUND LYTIC MUREIN TRANSGLYCOSYLASE D"/>
    <property type="match status" value="1"/>
</dbReference>
<dbReference type="AlphaFoldDB" id="A0A151AP68"/>
<reference evidence="2 3" key="1">
    <citation type="submission" date="2016-02" db="EMBL/GenBank/DDBJ databases">
        <title>Genome sequence of Clostridium colicanis DSM 13634.</title>
        <authorList>
            <person name="Poehlein A."/>
            <person name="Daniel R."/>
        </authorList>
    </citation>
    <scope>NUCLEOTIDE SEQUENCE [LARGE SCALE GENOMIC DNA]</scope>
    <source>
        <strain evidence="2 3">DSM 13634</strain>
    </source>
</reference>
<accession>A0A151AP68</accession>
<evidence type="ECO:0000313" key="3">
    <source>
        <dbReference type="Proteomes" id="UP000075374"/>
    </source>
</evidence>
<dbReference type="RefSeq" id="WP_061858033.1">
    <property type="nucleotide sequence ID" value="NZ_LTBB01000004.1"/>
</dbReference>
<proteinExistence type="predicted"/>
<dbReference type="InterPro" id="IPR024300">
    <property type="entry name" value="SipL_SPOCS_dom"/>
</dbReference>
<dbReference type="SUPFAM" id="SSF54106">
    <property type="entry name" value="LysM domain"/>
    <property type="match status" value="1"/>
</dbReference>
<dbReference type="GO" id="GO:0008932">
    <property type="term" value="F:lytic endotransglycosylase activity"/>
    <property type="evidence" value="ECO:0007669"/>
    <property type="project" value="TreeGrafter"/>
</dbReference>
<dbReference type="InterPro" id="IPR036779">
    <property type="entry name" value="LysM_dom_sf"/>
</dbReference>
<protein>
    <submittedName>
        <fullName evidence="2">Autolysin</fullName>
    </submittedName>
</protein>
<name>A0A151AP68_9CLOT</name>